<keyword evidence="1" id="KW-0175">Coiled coil</keyword>
<evidence type="ECO:0000256" key="1">
    <source>
        <dbReference type="SAM" id="Coils"/>
    </source>
</evidence>
<feature type="coiled-coil region" evidence="1">
    <location>
        <begin position="471"/>
        <end position="516"/>
    </location>
</feature>
<organism evidence="3 4">
    <name type="scientific">Paspalum notatum var. saurae</name>
    <dbReference type="NCBI Taxonomy" id="547442"/>
    <lineage>
        <taxon>Eukaryota</taxon>
        <taxon>Viridiplantae</taxon>
        <taxon>Streptophyta</taxon>
        <taxon>Embryophyta</taxon>
        <taxon>Tracheophyta</taxon>
        <taxon>Spermatophyta</taxon>
        <taxon>Magnoliopsida</taxon>
        <taxon>Liliopsida</taxon>
        <taxon>Poales</taxon>
        <taxon>Poaceae</taxon>
        <taxon>PACMAD clade</taxon>
        <taxon>Panicoideae</taxon>
        <taxon>Andropogonodae</taxon>
        <taxon>Paspaleae</taxon>
        <taxon>Paspalinae</taxon>
        <taxon>Paspalum</taxon>
    </lineage>
</organism>
<dbReference type="InterPro" id="IPR004252">
    <property type="entry name" value="Probable_transposase_24"/>
</dbReference>
<dbReference type="Proteomes" id="UP001341281">
    <property type="component" value="Chromosome 01"/>
</dbReference>
<accession>A0AAQ3PS59</accession>
<feature type="region of interest" description="Disordered" evidence="2">
    <location>
        <begin position="82"/>
        <end position="107"/>
    </location>
</feature>
<evidence type="ECO:0008006" key="5">
    <source>
        <dbReference type="Google" id="ProtNLM"/>
    </source>
</evidence>
<evidence type="ECO:0000313" key="4">
    <source>
        <dbReference type="Proteomes" id="UP001341281"/>
    </source>
</evidence>
<dbReference type="PANTHER" id="PTHR33063">
    <property type="entry name" value="OS02G0583500 PROTEIN"/>
    <property type="match status" value="1"/>
</dbReference>
<sequence>MGVERLPSPSFLRLPTLILNLPHSKSRMPPGRKEQARKAVVAEEPLTEYEQVRAKVMMRNNQVLQRLGVNALVEILNNTASKNKGEGCEESGSLYDGLDSDDSDQDEVTKVAKDVSGKSTKRTVCTSARSLRASKRVVALDHQDEPIRVTRQKTREHISTLSPSRHEVLTIGQITTTPANDAFPSGGSLDEQQGQGNTSAIVVGKDPHRIRGLSVGRDLERINRGLCTKLAIHIKEGKRRPEAPMQAAKLASEGGITLRQSVPIFTHWKHYKDKKNKYILDNYVAKVGTQFNMDTKDAAVEDAWWTKADEVQAEKKYFNGVPANQVRTTSPVAHMTNVEWKKLVDMWSGSEHKEKCIKYKGNREKVQFQQRTGSRCYIAQAHVVKQQKYKEAEPSAIDLFKDFHCSRITGFAEPVKKVIATMESILDEPVDEGQLPKSVADIVAQVVPTGRKFLKNVGMNLSYKKSNYSQVKELQAELQIERQEKIELRQQLDDLKMQSEAARAKQAEEIEALKRNSLENNSLLRQLLQFSQGHSNTKKKNVENGQRCTRGA</sequence>
<reference evidence="3 4" key="1">
    <citation type="submission" date="2024-02" db="EMBL/GenBank/DDBJ databases">
        <title>High-quality chromosome-scale genome assembly of Pensacola bahiagrass (Paspalum notatum Flugge var. saurae).</title>
        <authorList>
            <person name="Vega J.M."/>
            <person name="Podio M."/>
            <person name="Orjuela J."/>
            <person name="Siena L.A."/>
            <person name="Pessino S.C."/>
            <person name="Combes M.C."/>
            <person name="Mariac C."/>
            <person name="Albertini E."/>
            <person name="Pupilli F."/>
            <person name="Ortiz J.P.A."/>
            <person name="Leblanc O."/>
        </authorList>
    </citation>
    <scope>NUCLEOTIDE SEQUENCE [LARGE SCALE GENOMIC DNA]</scope>
    <source>
        <strain evidence="3">R1</strain>
        <tissue evidence="3">Leaf</tissue>
    </source>
</reference>
<evidence type="ECO:0000256" key="2">
    <source>
        <dbReference type="SAM" id="MobiDB-lite"/>
    </source>
</evidence>
<dbReference type="Pfam" id="PF03004">
    <property type="entry name" value="Transposase_24"/>
    <property type="match status" value="1"/>
</dbReference>
<keyword evidence="4" id="KW-1185">Reference proteome</keyword>
<gene>
    <name evidence="3" type="ORF">U9M48_003917</name>
</gene>
<dbReference type="AlphaFoldDB" id="A0AAQ3PS59"/>
<protein>
    <recommendedName>
        <fullName evidence="5">Transposase</fullName>
    </recommendedName>
</protein>
<name>A0AAQ3PS59_PASNO</name>
<feature type="compositionally biased region" description="Polar residues" evidence="2">
    <location>
        <begin position="543"/>
        <end position="552"/>
    </location>
</feature>
<dbReference type="EMBL" id="CP144745">
    <property type="protein sequence ID" value="WVZ52918.1"/>
    <property type="molecule type" value="Genomic_DNA"/>
</dbReference>
<feature type="region of interest" description="Disordered" evidence="2">
    <location>
        <begin position="530"/>
        <end position="552"/>
    </location>
</feature>
<evidence type="ECO:0000313" key="3">
    <source>
        <dbReference type="EMBL" id="WVZ52918.1"/>
    </source>
</evidence>
<proteinExistence type="predicted"/>
<dbReference type="PANTHER" id="PTHR33063:SF15">
    <property type="entry name" value="TRANSPOSASE, PTTA_EN_SPM, PLANT"/>
    <property type="match status" value="1"/>
</dbReference>